<comment type="caution">
    <text evidence="2">The sequence shown here is derived from an EMBL/GenBank/DDBJ whole genome shotgun (WGS) entry which is preliminary data.</text>
</comment>
<dbReference type="Gene3D" id="3.40.190.10">
    <property type="entry name" value="Periplasmic binding protein-like II"/>
    <property type="match status" value="2"/>
</dbReference>
<feature type="domain" description="SsuA/THI5-like" evidence="1">
    <location>
        <begin position="95"/>
        <end position="279"/>
    </location>
</feature>
<sequence length="360" mass="38563">MTTGNTATIKRSAGTITRSAGTTRRGFISSLAVVSAAGPLAAACGGAAGSVRKTSTLRYQGWTGQVTLPELAADLGYLGEVKLEWVGNTISGPQDVQSAATGQVDFGGAFNGAVVKLQEAGAPITSVIGYYGSDKQTYTGFFVLDDSPIRTPRDLIGKKVGMNTLGGHSQAVQDLHLRRNGLASGDIGKVESLAVPPVTMEQSLRQGRLDVAALSGIFRDKAIATGGVRTLFKDIDFLGEFTAGSYVFRDDFVKRNPDTVRAFTAGVAKTIEWSRQRPRAEVVARMTAVLRRRGRNENADALQYWRSWGVASKGGVMGDREFDTWRAWLEDVGQIRKGRVKARDLYTNKFNPYAGGGSKG</sequence>
<dbReference type="Pfam" id="PF09084">
    <property type="entry name" value="NMT1"/>
    <property type="match status" value="1"/>
</dbReference>
<evidence type="ECO:0000313" key="2">
    <source>
        <dbReference type="EMBL" id="GAA4228022.1"/>
    </source>
</evidence>
<dbReference type="PROSITE" id="PS51318">
    <property type="entry name" value="TAT"/>
    <property type="match status" value="1"/>
</dbReference>
<keyword evidence="3" id="KW-1185">Reference proteome</keyword>
<name>A0ABP8BVX8_9ACTN</name>
<dbReference type="RefSeq" id="WP_344892421.1">
    <property type="nucleotide sequence ID" value="NZ_BAABAS010000004.1"/>
</dbReference>
<dbReference type="InterPro" id="IPR006311">
    <property type="entry name" value="TAT_signal"/>
</dbReference>
<evidence type="ECO:0000259" key="1">
    <source>
        <dbReference type="Pfam" id="PF09084"/>
    </source>
</evidence>
<proteinExistence type="predicted"/>
<gene>
    <name evidence="2" type="ORF">GCM10022254_17170</name>
</gene>
<dbReference type="SUPFAM" id="SSF53850">
    <property type="entry name" value="Periplasmic binding protein-like II"/>
    <property type="match status" value="1"/>
</dbReference>
<dbReference type="InterPro" id="IPR015168">
    <property type="entry name" value="SsuA/THI5"/>
</dbReference>
<evidence type="ECO:0000313" key="3">
    <source>
        <dbReference type="Proteomes" id="UP001501710"/>
    </source>
</evidence>
<accession>A0ABP8BVX8</accession>
<dbReference type="Proteomes" id="UP001501710">
    <property type="component" value="Unassembled WGS sequence"/>
</dbReference>
<dbReference type="PANTHER" id="PTHR30024">
    <property type="entry name" value="ALIPHATIC SULFONATES-BINDING PROTEIN-RELATED"/>
    <property type="match status" value="1"/>
</dbReference>
<organism evidence="2 3">
    <name type="scientific">Actinomadura meridiana</name>
    <dbReference type="NCBI Taxonomy" id="559626"/>
    <lineage>
        <taxon>Bacteria</taxon>
        <taxon>Bacillati</taxon>
        <taxon>Actinomycetota</taxon>
        <taxon>Actinomycetes</taxon>
        <taxon>Streptosporangiales</taxon>
        <taxon>Thermomonosporaceae</taxon>
        <taxon>Actinomadura</taxon>
    </lineage>
</organism>
<dbReference type="PANTHER" id="PTHR30024:SF42">
    <property type="entry name" value="ALIPHATIC SULFONATES-BINDING PROTEIN-RELATED"/>
    <property type="match status" value="1"/>
</dbReference>
<reference evidence="3" key="1">
    <citation type="journal article" date="2019" name="Int. J. Syst. Evol. Microbiol.">
        <title>The Global Catalogue of Microorganisms (GCM) 10K type strain sequencing project: providing services to taxonomists for standard genome sequencing and annotation.</title>
        <authorList>
            <consortium name="The Broad Institute Genomics Platform"/>
            <consortium name="The Broad Institute Genome Sequencing Center for Infectious Disease"/>
            <person name="Wu L."/>
            <person name="Ma J."/>
        </authorList>
    </citation>
    <scope>NUCLEOTIDE SEQUENCE [LARGE SCALE GENOMIC DNA]</scope>
    <source>
        <strain evidence="3">JCM 17440</strain>
    </source>
</reference>
<dbReference type="EMBL" id="BAABAS010000004">
    <property type="protein sequence ID" value="GAA4228022.1"/>
    <property type="molecule type" value="Genomic_DNA"/>
</dbReference>
<protein>
    <submittedName>
        <fullName evidence="2">ABC transporter substrate-binding protein</fullName>
    </submittedName>
</protein>